<dbReference type="CDD" id="cd00155">
    <property type="entry name" value="RasGEF"/>
    <property type="match status" value="1"/>
</dbReference>
<feature type="domain" description="Ras-GEF" evidence="8">
    <location>
        <begin position="842"/>
        <end position="1078"/>
    </location>
</feature>
<dbReference type="InterPro" id="IPR036028">
    <property type="entry name" value="SH3-like_dom_sf"/>
</dbReference>
<dbReference type="InterPro" id="IPR036964">
    <property type="entry name" value="RASGEF_cat_dom_sf"/>
</dbReference>
<evidence type="ECO:0000313" key="11">
    <source>
        <dbReference type="Proteomes" id="UP000242525"/>
    </source>
</evidence>
<dbReference type="SMART" id="SM00326">
    <property type="entry name" value="SH3"/>
    <property type="match status" value="1"/>
</dbReference>
<gene>
    <name evidence="10" type="ORF">BN980_GECA03s08139g</name>
</gene>
<dbReference type="Pfam" id="PF00618">
    <property type="entry name" value="RasGEF_N"/>
    <property type="match status" value="1"/>
</dbReference>
<dbReference type="PANTHER" id="PTHR23113:SF368">
    <property type="entry name" value="CELL DIVISION CONTROL PROTEIN 25"/>
    <property type="match status" value="1"/>
</dbReference>
<evidence type="ECO:0000259" key="7">
    <source>
        <dbReference type="PROSITE" id="PS50002"/>
    </source>
</evidence>
<accession>A0A0J9X5V5</accession>
<dbReference type="AlphaFoldDB" id="A0A0J9X5V5"/>
<dbReference type="CDD" id="cd06224">
    <property type="entry name" value="REM"/>
    <property type="match status" value="1"/>
</dbReference>
<organism evidence="10 11">
    <name type="scientific">Geotrichum candidum</name>
    <name type="common">Oospora lactis</name>
    <name type="synonym">Dipodascus geotrichum</name>
    <dbReference type="NCBI Taxonomy" id="1173061"/>
    <lineage>
        <taxon>Eukaryota</taxon>
        <taxon>Fungi</taxon>
        <taxon>Dikarya</taxon>
        <taxon>Ascomycota</taxon>
        <taxon>Saccharomycotina</taxon>
        <taxon>Dipodascomycetes</taxon>
        <taxon>Dipodascales</taxon>
        <taxon>Dipodascaceae</taxon>
        <taxon>Geotrichum</taxon>
    </lineage>
</organism>
<feature type="compositionally biased region" description="Low complexity" evidence="6">
    <location>
        <begin position="34"/>
        <end position="45"/>
    </location>
</feature>
<dbReference type="InterPro" id="IPR008937">
    <property type="entry name" value="Ras-like_GEF"/>
</dbReference>
<evidence type="ECO:0000259" key="9">
    <source>
        <dbReference type="PROSITE" id="PS50212"/>
    </source>
</evidence>
<keyword evidence="11" id="KW-1185">Reference proteome</keyword>
<evidence type="ECO:0000256" key="1">
    <source>
        <dbReference type="ARBA" id="ARBA00022443"/>
    </source>
</evidence>
<sequence length="1095" mass="121514">MRSGTADLKPTLTATSVNSNSTINNTNGHRLMHSPSTSSLSSNTSSLSSFSSQRIIDQVRALHSYSSEKPHSLSFKKGDVLRVLLKLESGWWDGVNAQGQRGWFPSNYTVSIPFEKSAHPVVEVSPLSTAGVEQNVTGQPVMKNSEVDTATISSSSSKVDCAESKSLSSGLSSTNDYKYVEITLDSVKGNPELSNTNWIPQTDSAGKLLYFNPTLKAYASSLPFENAANGGAECQVEPTFNSDSFKSWPEISSKLDRYAITLQSKLAQKDSALISSLHDQLSSFISFISLLAGIPPGTSPSLDTDSGVAKTHRHMTTSLRKLGLLISELAHENSQKDAEVSSTDIFQICLKETNSVVSHTKSFISAYCIFSGTDSISKQRPAVSTVKQFKAGMWTEIEVDSSASSTDLLKTSSKAISLESFDTSISIDSEVITVLENQRNMVVSILRQIFSLLDMKTTMVQQTGNLSSEQFYRDSQRLFSSLLSSLITIVTNMSNLIESLDLSIFQTKRRFKSLFLLYDFLELKQNLYNNIVALKISLESCKDDMIIDSLAQTLKELALSSSQPLEDNVTNEDVIKKRTLEIGVSIGSILQHATALAQERADLLGGPRLLSSATSIESGNSGQNRRLAHSPSNSSLATSHLSASGSGTNMGAQPSNDEPWYLQLDHQNELTVDSKGHFRGGTLRALVEHLTQHDITYRSFNSTFLLTYTSFSSAQEVFQELVSNRYDIKPPAGLTSEQISLWVDRKQRPIRVKVANIMNHWLDEFWFEDCLSKPIKILLASMLAFAERLGADDMPNHETITELIEDKLTNNTSRGKKITISGNPPAPIVPRSFKKAKITDIDPLEVARQLTIKEYKIFEKIKPSELLRKKERKALRTISEEIRFVDAFVSNSNELTNWVAQVILRSSEAKKRGQAIKFFVQVADQCRKLNNFSSMMAIISALYSATIHRMKQTWATVSTRTHETLENMNRLMNTAQNFADYRSMLKSIAPPAIPFFGVYAGDLAAFAQQPDDRRNNAVILFTKIQMHVAGVIRDITRFQDHRYNFAEVAAVQDMLAEGFEHSVPIDAQYETSLTLEPREKANDRMARLLSETGYL</sequence>
<feature type="domain" description="SH3" evidence="7">
    <location>
        <begin position="54"/>
        <end position="114"/>
    </location>
</feature>
<evidence type="ECO:0000256" key="6">
    <source>
        <dbReference type="SAM" id="MobiDB-lite"/>
    </source>
</evidence>
<dbReference type="STRING" id="1173061.A0A0J9X5V5"/>
<dbReference type="GO" id="GO:0007265">
    <property type="term" value="P:Ras protein signal transduction"/>
    <property type="evidence" value="ECO:0007669"/>
    <property type="project" value="TreeGrafter"/>
</dbReference>
<reference evidence="10" key="1">
    <citation type="submission" date="2014-03" db="EMBL/GenBank/DDBJ databases">
        <authorList>
            <person name="Casaregola S."/>
        </authorList>
    </citation>
    <scope>NUCLEOTIDE SEQUENCE [LARGE SCALE GENOMIC DNA]</scope>
    <source>
        <strain evidence="10">CLIB 918</strain>
    </source>
</reference>
<feature type="region of interest" description="Disordered" evidence="6">
    <location>
        <begin position="614"/>
        <end position="659"/>
    </location>
</feature>
<dbReference type="OrthoDB" id="546434at2759"/>
<dbReference type="Gene3D" id="1.20.870.10">
    <property type="entry name" value="Son of sevenless (SoS) protein Chain: S domain 1"/>
    <property type="match status" value="1"/>
</dbReference>
<dbReference type="EMBL" id="CCBN010000003">
    <property type="protein sequence ID" value="CDO52812.1"/>
    <property type="molecule type" value="Genomic_DNA"/>
</dbReference>
<feature type="region of interest" description="Disordered" evidence="6">
    <location>
        <begin position="1"/>
        <end position="45"/>
    </location>
</feature>
<dbReference type="SUPFAM" id="SSF48366">
    <property type="entry name" value="Ras GEF"/>
    <property type="match status" value="1"/>
</dbReference>
<keyword evidence="2" id="KW-0132">Cell division</keyword>
<dbReference type="InterPro" id="IPR001452">
    <property type="entry name" value="SH3_domain"/>
</dbReference>
<dbReference type="Pfam" id="PF00018">
    <property type="entry name" value="SH3_1"/>
    <property type="match status" value="1"/>
</dbReference>
<keyword evidence="1 5" id="KW-0728">SH3 domain</keyword>
<feature type="domain" description="N-terminal Ras-GEF" evidence="9">
    <location>
        <begin position="674"/>
        <end position="809"/>
    </location>
</feature>
<dbReference type="GO" id="GO:0005886">
    <property type="term" value="C:plasma membrane"/>
    <property type="evidence" value="ECO:0007669"/>
    <property type="project" value="TreeGrafter"/>
</dbReference>
<dbReference type="PROSITE" id="PS50212">
    <property type="entry name" value="RASGEF_NTER"/>
    <property type="match status" value="1"/>
</dbReference>
<feature type="compositionally biased region" description="Polar residues" evidence="6">
    <location>
        <begin position="614"/>
        <end position="656"/>
    </location>
</feature>
<dbReference type="GO" id="GO:0051301">
    <property type="term" value="P:cell division"/>
    <property type="evidence" value="ECO:0007669"/>
    <property type="project" value="UniProtKB-KW"/>
</dbReference>
<feature type="compositionally biased region" description="Low complexity" evidence="6">
    <location>
        <begin position="15"/>
        <end position="27"/>
    </location>
</feature>
<name>A0A0J9X5V5_GEOCN</name>
<evidence type="ECO:0000313" key="10">
    <source>
        <dbReference type="EMBL" id="CDO52812.1"/>
    </source>
</evidence>
<evidence type="ECO:0000256" key="5">
    <source>
        <dbReference type="PROSITE-ProRule" id="PRU00192"/>
    </source>
</evidence>
<comment type="caution">
    <text evidence="10">The sequence shown here is derived from an EMBL/GenBank/DDBJ whole genome shotgun (WGS) entry which is preliminary data.</text>
</comment>
<dbReference type="PRINTS" id="PR00452">
    <property type="entry name" value="SH3DOMAIN"/>
</dbReference>
<dbReference type="PANTHER" id="PTHR23113">
    <property type="entry name" value="GUANINE NUCLEOTIDE EXCHANGE FACTOR"/>
    <property type="match status" value="1"/>
</dbReference>
<evidence type="ECO:0000256" key="3">
    <source>
        <dbReference type="ARBA" id="ARBA00022658"/>
    </source>
</evidence>
<dbReference type="SUPFAM" id="SSF50044">
    <property type="entry name" value="SH3-domain"/>
    <property type="match status" value="1"/>
</dbReference>
<dbReference type="PROSITE" id="PS50009">
    <property type="entry name" value="RASGEF_CAT"/>
    <property type="match status" value="1"/>
</dbReference>
<dbReference type="InterPro" id="IPR001895">
    <property type="entry name" value="RASGEF_cat_dom"/>
</dbReference>
<keyword evidence="3 4" id="KW-0344">Guanine-nucleotide releasing factor</keyword>
<dbReference type="Proteomes" id="UP000242525">
    <property type="component" value="Unassembled WGS sequence"/>
</dbReference>
<dbReference type="Gene3D" id="1.10.840.10">
    <property type="entry name" value="Ras guanine-nucleotide exchange factors catalytic domain"/>
    <property type="match status" value="1"/>
</dbReference>
<dbReference type="Gene3D" id="2.30.30.40">
    <property type="entry name" value="SH3 Domains"/>
    <property type="match status" value="1"/>
</dbReference>
<evidence type="ECO:0000256" key="2">
    <source>
        <dbReference type="ARBA" id="ARBA00022618"/>
    </source>
</evidence>
<protein>
    <submittedName>
        <fullName evidence="10">Similar to Saccharomyces cerevisiae YLR310C CDC25 Membrane bound guanine nucleotide exchange factor (GEF or GDP-release factor)</fullName>
    </submittedName>
</protein>
<dbReference type="GO" id="GO:0005085">
    <property type="term" value="F:guanyl-nucleotide exchange factor activity"/>
    <property type="evidence" value="ECO:0007669"/>
    <property type="project" value="UniProtKB-KW"/>
</dbReference>
<keyword evidence="2" id="KW-0131">Cell cycle</keyword>
<dbReference type="InterPro" id="IPR000651">
    <property type="entry name" value="Ras-like_Gua-exchang_fac_N"/>
</dbReference>
<dbReference type="Pfam" id="PF00617">
    <property type="entry name" value="RasGEF"/>
    <property type="match status" value="1"/>
</dbReference>
<dbReference type="SMART" id="SM00229">
    <property type="entry name" value="RasGEFN"/>
    <property type="match status" value="1"/>
</dbReference>
<dbReference type="InterPro" id="IPR023578">
    <property type="entry name" value="Ras_GEF_dom_sf"/>
</dbReference>
<dbReference type="PROSITE" id="PS50002">
    <property type="entry name" value="SH3"/>
    <property type="match status" value="1"/>
</dbReference>
<evidence type="ECO:0000259" key="8">
    <source>
        <dbReference type="PROSITE" id="PS50009"/>
    </source>
</evidence>
<proteinExistence type="predicted"/>
<dbReference type="CDD" id="cd11883">
    <property type="entry name" value="SH3_Sdc25"/>
    <property type="match status" value="1"/>
</dbReference>
<evidence type="ECO:0000256" key="4">
    <source>
        <dbReference type="PROSITE-ProRule" id="PRU00168"/>
    </source>
</evidence>
<dbReference type="SMART" id="SM00147">
    <property type="entry name" value="RasGEF"/>
    <property type="match status" value="1"/>
</dbReference>